<protein>
    <submittedName>
        <fullName evidence="2">Membrane protein</fullName>
    </submittedName>
</protein>
<evidence type="ECO:0000256" key="1">
    <source>
        <dbReference type="SAM" id="Phobius"/>
    </source>
</evidence>
<dbReference type="KEGG" id="vg:60322131"/>
<reference evidence="2 3" key="1">
    <citation type="submission" date="2018-07" db="EMBL/GenBank/DDBJ databases">
        <authorList>
            <person name="Butch N.M."/>
            <person name="Gantz K.M."/>
            <person name="Lawall C.L."/>
            <person name="Nguyen T.P."/>
            <person name="Will N.J."/>
            <person name="Reilly J.C."/>
            <person name="Williams K.C."/>
            <person name="Merlino C.O."/>
            <person name="McCann M.P."/>
            <person name="Lee-Soety J.Y."/>
            <person name="Garlena R.A."/>
            <person name="Russell D.A."/>
            <person name="Pope W.H."/>
            <person name="Jacobs-Se D."/>
            <person name="Hatfull G.F."/>
        </authorList>
    </citation>
    <scope>NUCLEOTIDE SEQUENCE [LARGE SCALE GENOMIC DNA]</scope>
</reference>
<evidence type="ECO:0000313" key="3">
    <source>
        <dbReference type="Proteomes" id="UP000264365"/>
    </source>
</evidence>
<sequence>MRISGTKETGPRREDGGRLTQQIGIGALAMSLDSLTHNPPAEPQNTDPMSTSSFIGWTLLLASTLISAILLGALSVGML</sequence>
<evidence type="ECO:0000313" key="2">
    <source>
        <dbReference type="EMBL" id="AXQ63218.1"/>
    </source>
</evidence>
<keyword evidence="3" id="KW-1185">Reference proteome</keyword>
<name>A0A385DWQ0_9CAUD</name>
<proteinExistence type="predicted"/>
<accession>A0A385DWQ0</accession>
<dbReference type="GeneID" id="60322131"/>
<dbReference type="EMBL" id="MH651171">
    <property type="protein sequence ID" value="AXQ63218.1"/>
    <property type="molecule type" value="Genomic_DNA"/>
</dbReference>
<gene>
    <name evidence="2" type="primary">44</name>
    <name evidence="2" type="ORF">SEA_COLLARD_44</name>
</gene>
<dbReference type="RefSeq" id="YP_009950662.1">
    <property type="nucleotide sequence ID" value="NC_051593.1"/>
</dbReference>
<organism evidence="2 3">
    <name type="scientific">Mycobacterium phage Collard</name>
    <dbReference type="NCBI Taxonomy" id="2301704"/>
    <lineage>
        <taxon>Viruses</taxon>
        <taxon>Duplodnaviria</taxon>
        <taxon>Heunggongvirae</taxon>
        <taxon>Uroviricota</taxon>
        <taxon>Caudoviricetes</taxon>
        <taxon>Weiservirinae</taxon>
        <taxon>Kratiovirus</taxon>
        <taxon>Kratiovirus collard</taxon>
    </lineage>
</organism>
<feature type="transmembrane region" description="Helical" evidence="1">
    <location>
        <begin position="54"/>
        <end position="76"/>
    </location>
</feature>
<dbReference type="Proteomes" id="UP000264365">
    <property type="component" value="Segment"/>
</dbReference>
<keyword evidence="1" id="KW-1133">Transmembrane helix</keyword>
<keyword evidence="1" id="KW-0472">Membrane</keyword>
<keyword evidence="1" id="KW-0812">Transmembrane</keyword>